<dbReference type="GO" id="GO:1902387">
    <property type="term" value="F:ceramide 1-phosphate binding"/>
    <property type="evidence" value="ECO:0007669"/>
    <property type="project" value="TreeGrafter"/>
</dbReference>
<feature type="domain" description="Glycolipid transfer protein" evidence="3">
    <location>
        <begin position="150"/>
        <end position="295"/>
    </location>
</feature>
<dbReference type="InterPro" id="IPR014830">
    <property type="entry name" value="Glycolipid_transfer_prot_dom"/>
</dbReference>
<dbReference type="Proteomes" id="UP001224775">
    <property type="component" value="Unassembled WGS sequence"/>
</dbReference>
<keyword evidence="5" id="KW-1185">Reference proteome</keyword>
<evidence type="ECO:0000259" key="3">
    <source>
        <dbReference type="Pfam" id="PF08718"/>
    </source>
</evidence>
<feature type="region of interest" description="Disordered" evidence="1">
    <location>
        <begin position="41"/>
        <end position="71"/>
    </location>
</feature>
<dbReference type="Pfam" id="PF08718">
    <property type="entry name" value="GLTP"/>
    <property type="match status" value="1"/>
</dbReference>
<dbReference type="PANTHER" id="PTHR10219">
    <property type="entry name" value="GLYCOLIPID TRANSFER PROTEIN-RELATED"/>
    <property type="match status" value="1"/>
</dbReference>
<dbReference type="AlphaFoldDB" id="A0AAD8Y032"/>
<protein>
    <submittedName>
        <fullName evidence="4">Glycolipid transfer protein</fullName>
    </submittedName>
</protein>
<dbReference type="GO" id="GO:0016020">
    <property type="term" value="C:membrane"/>
    <property type="evidence" value="ECO:0007669"/>
    <property type="project" value="TreeGrafter"/>
</dbReference>
<accession>A0AAD8Y032</accession>
<sequence length="343" mass="38334">MRRNIRINNYVLIITALISIGLQFADASPLGFPPLPFIRGGSATTATKTRTTKQQHQRQRRQRKTGGPIPGPLKLVGNVKQGLDKIGGYIQNDWKKISKGMQTVQGNIGKFVVNIPKALPFLPPRKRQLKCSKLDDVCKTFSACLKGSEVDTAQLIKACRTHLIFMKSGGSSLRLVAKDLESNLQKAEKPFKKSPKQGKTLSSLLESEREAGIHQGNVLKEQSAAMGLLWIRRSLAFQLDLYSSLIAQNGPHPRDAAYEAYSKHLSPFHGWALRKVFPASLSQMPDRQAFIAKFGGVSLEELNDEYDREVVKKLKSLVAAWDPLLSTWEKDFARLDLEDMRKV</sequence>
<keyword evidence="2" id="KW-0732">Signal</keyword>
<dbReference type="GO" id="GO:1902388">
    <property type="term" value="F:ceramide 1-phosphate transfer activity"/>
    <property type="evidence" value="ECO:0007669"/>
    <property type="project" value="TreeGrafter"/>
</dbReference>
<reference evidence="4" key="1">
    <citation type="submission" date="2023-06" db="EMBL/GenBank/DDBJ databases">
        <title>Survivors Of The Sea: Transcriptome response of Skeletonema marinoi to long-term dormancy.</title>
        <authorList>
            <person name="Pinder M.I.M."/>
            <person name="Kourtchenko O."/>
            <person name="Robertson E.K."/>
            <person name="Larsson T."/>
            <person name="Maumus F."/>
            <person name="Osuna-Cruz C.M."/>
            <person name="Vancaester E."/>
            <person name="Stenow R."/>
            <person name="Vandepoele K."/>
            <person name="Ploug H."/>
            <person name="Bruchert V."/>
            <person name="Godhe A."/>
            <person name="Topel M."/>
        </authorList>
    </citation>
    <scope>NUCLEOTIDE SEQUENCE</scope>
    <source>
        <strain evidence="4">R05AC</strain>
    </source>
</reference>
<evidence type="ECO:0000313" key="4">
    <source>
        <dbReference type="EMBL" id="KAK1736430.1"/>
    </source>
</evidence>
<feature type="compositionally biased region" description="Basic residues" evidence="1">
    <location>
        <begin position="50"/>
        <end position="64"/>
    </location>
</feature>
<name>A0AAD8Y032_9STRA</name>
<comment type="caution">
    <text evidence="4">The sequence shown here is derived from an EMBL/GenBank/DDBJ whole genome shotgun (WGS) entry which is preliminary data.</text>
</comment>
<dbReference type="GO" id="GO:0005829">
    <property type="term" value="C:cytosol"/>
    <property type="evidence" value="ECO:0007669"/>
    <property type="project" value="TreeGrafter"/>
</dbReference>
<dbReference type="SUPFAM" id="SSF110004">
    <property type="entry name" value="Glycolipid transfer protein, GLTP"/>
    <property type="match status" value="1"/>
</dbReference>
<dbReference type="EMBL" id="JATAAI010000029">
    <property type="protein sequence ID" value="KAK1736430.1"/>
    <property type="molecule type" value="Genomic_DNA"/>
</dbReference>
<feature type="chain" id="PRO_5042263091" evidence="2">
    <location>
        <begin position="28"/>
        <end position="343"/>
    </location>
</feature>
<organism evidence="4 5">
    <name type="scientific">Skeletonema marinoi</name>
    <dbReference type="NCBI Taxonomy" id="267567"/>
    <lineage>
        <taxon>Eukaryota</taxon>
        <taxon>Sar</taxon>
        <taxon>Stramenopiles</taxon>
        <taxon>Ochrophyta</taxon>
        <taxon>Bacillariophyta</taxon>
        <taxon>Coscinodiscophyceae</taxon>
        <taxon>Thalassiosirophycidae</taxon>
        <taxon>Thalassiosirales</taxon>
        <taxon>Skeletonemataceae</taxon>
        <taxon>Skeletonema</taxon>
        <taxon>Skeletonema marinoi-dohrnii complex</taxon>
    </lineage>
</organism>
<feature type="signal peptide" evidence="2">
    <location>
        <begin position="1"/>
        <end position="27"/>
    </location>
</feature>
<dbReference type="PANTHER" id="PTHR10219:SF43">
    <property type="entry name" value="GLYCOLIPID TRANSFER PROTEIN DOMAIN-CONTAINING PROTEIN"/>
    <property type="match status" value="1"/>
</dbReference>
<evidence type="ECO:0000256" key="1">
    <source>
        <dbReference type="SAM" id="MobiDB-lite"/>
    </source>
</evidence>
<proteinExistence type="predicted"/>
<evidence type="ECO:0000256" key="2">
    <source>
        <dbReference type="SAM" id="SignalP"/>
    </source>
</evidence>
<gene>
    <name evidence="4" type="ORF">QTG54_013030</name>
</gene>
<dbReference type="InterPro" id="IPR036497">
    <property type="entry name" value="GLTP_sf"/>
</dbReference>
<evidence type="ECO:0000313" key="5">
    <source>
        <dbReference type="Proteomes" id="UP001224775"/>
    </source>
</evidence>
<dbReference type="Gene3D" id="1.10.3520.10">
    <property type="entry name" value="Glycolipid transfer protein"/>
    <property type="match status" value="1"/>
</dbReference>